<sequence length="1218" mass="136381">MSQLSCVSCESVLSCNDSTLSVTGSIIGIITLFYAVAVGIYVLARQFKDASREIHRLRESLLVLRGQTRALIGSLRGLDKEHPSGQDDFNSPFATAPRTDQPPQYIHEILHKQINNLESELEELVQSASKLLPDGWTEDSEIHPRPRGWRGPLWRVKQGVIWVWKGVEMKEMLIGTEAKFIGLKNSAERLEQDTRQRQEENRRMREEQEETRNHLHWLPSVNFEVDHDLNVAKRLPGTGEWLLKSSEFEEWMGSYASALLWCTGNLVDHLQDPCRPPNGTGVCFAYFKHDSSDSQSLHRIVATFIKQLHRQLNTRFLLRSLYQSGYSPALQQYVHTFYRLAEQFSQIFLIFDALDECRYDQQAKIIAFISDLSAHRRVSPLTKVFVTCRSRRQLNISIIPMDLKVITVQIEAVHTRRDIEVLVYSQVHELKGRPELKEVIIHRLIDLADGMFLWASLHLENLSKHGIAGDVGEQLTSLPPGLSKTYGEMARRICQHPKALQLLASRCLMWVMVSMEPLRTEELADVVTIPGSLGAQSDLGKCSRDEILDICSNFLTEDFGFIRLIHWSAYEYLKTPQYSINKNISKFLTHPDLAQAEVAKSCMSYLMLAFTGEGPCQSPDELKHRLMSNSLSRYSSHHFDQHIERLPKLSTDIRRRLESLLNADARVLASILQLRRLRDCNNSDNIREDFGSFSWPVNTATLIYATLLYDKMKDSDWAKLDIPQYTLHEACISGPLDAVIRLIELGHSVHDRDVNGVVPLYYASARGRVEVVRQLLDSGANINAEGGFHGNALHAALRWRHEDVARLLLENGADINAKGVFRGTALHQAVKMGDEVMIKSILEKGVKLNAKDENGATALHEAAKIEGDAILQLLLENGADVNTSDNSGRSALHEAVKIKNWLSVKLLVEKGADINSRGDRGKTLLHEAVEREDGDTIRLLLENGADVNPKEDSGTTPLHKAAEGGYGDILRLLLENGADTRVSDGNGLTALHLAVKRGHKTVVQLLLDNGADVDSMGELGLSALHQAATGGKKEIAKLLLENGADISMKGEHGETVLHHAAGSGDGAMLQLFLKKRANIVAKDVNGWTPLRYAAEKGHKEVVSVLLDLTLNKGCGIEASEYNETPILHSLLNPLPPGWEIRRTSKGREYFVDHNLKVTTWKDPRLSPSGGPPLGLLPQGYVIRRDQAGRLYFVDHNRKRTTFEDPRISRPTPKGETAV</sequence>
<evidence type="ECO:0000256" key="4">
    <source>
        <dbReference type="SAM" id="MobiDB-lite"/>
    </source>
</evidence>
<dbReference type="SMART" id="SM00248">
    <property type="entry name" value="ANK"/>
    <property type="match status" value="12"/>
</dbReference>
<dbReference type="Proteomes" id="UP000698800">
    <property type="component" value="Unassembled WGS sequence"/>
</dbReference>
<evidence type="ECO:0000256" key="5">
    <source>
        <dbReference type="SAM" id="Phobius"/>
    </source>
</evidence>
<feature type="repeat" description="ANK" evidence="3">
    <location>
        <begin position="854"/>
        <end position="886"/>
    </location>
</feature>
<feature type="repeat" description="ANK" evidence="3">
    <location>
        <begin position="953"/>
        <end position="985"/>
    </location>
</feature>
<dbReference type="PANTHER" id="PTHR24173:SF74">
    <property type="entry name" value="ANKYRIN REPEAT DOMAIN-CONTAINING PROTEIN 16"/>
    <property type="match status" value="1"/>
</dbReference>
<feature type="repeat" description="ANK" evidence="3">
    <location>
        <begin position="1052"/>
        <end position="1084"/>
    </location>
</feature>
<dbReference type="Pfam" id="PF12796">
    <property type="entry name" value="Ank_2"/>
    <property type="match status" value="3"/>
</dbReference>
<dbReference type="CDD" id="cd00201">
    <property type="entry name" value="WW"/>
    <property type="match status" value="2"/>
</dbReference>
<dbReference type="PRINTS" id="PR01415">
    <property type="entry name" value="ANKYRIN"/>
</dbReference>
<proteinExistence type="predicted"/>
<feature type="repeat" description="ANK" evidence="3">
    <location>
        <begin position="821"/>
        <end position="853"/>
    </location>
</feature>
<dbReference type="InterPro" id="IPR002110">
    <property type="entry name" value="Ankyrin_rpt"/>
</dbReference>
<dbReference type="Gene3D" id="1.25.40.20">
    <property type="entry name" value="Ankyrin repeat-containing domain"/>
    <property type="match status" value="4"/>
</dbReference>
<keyword evidence="1" id="KW-0677">Repeat</keyword>
<dbReference type="Pfam" id="PF13637">
    <property type="entry name" value="Ank_4"/>
    <property type="match status" value="1"/>
</dbReference>
<evidence type="ECO:0000313" key="8">
    <source>
        <dbReference type="Proteomes" id="UP000698800"/>
    </source>
</evidence>
<dbReference type="OrthoDB" id="4772757at2759"/>
<evidence type="ECO:0000256" key="3">
    <source>
        <dbReference type="PROSITE-ProRule" id="PRU00023"/>
    </source>
</evidence>
<dbReference type="SUPFAM" id="SSF48403">
    <property type="entry name" value="Ankyrin repeat"/>
    <property type="match status" value="1"/>
</dbReference>
<feature type="repeat" description="ANK" evidence="3">
    <location>
        <begin position="755"/>
        <end position="787"/>
    </location>
</feature>
<feature type="transmembrane region" description="Helical" evidence="5">
    <location>
        <begin position="20"/>
        <end position="44"/>
    </location>
</feature>
<organism evidence="7 8">
    <name type="scientific">Glutinoglossum americanum</name>
    <dbReference type="NCBI Taxonomy" id="1670608"/>
    <lineage>
        <taxon>Eukaryota</taxon>
        <taxon>Fungi</taxon>
        <taxon>Dikarya</taxon>
        <taxon>Ascomycota</taxon>
        <taxon>Pezizomycotina</taxon>
        <taxon>Geoglossomycetes</taxon>
        <taxon>Geoglossales</taxon>
        <taxon>Geoglossaceae</taxon>
        <taxon>Glutinoglossum</taxon>
    </lineage>
</organism>
<accession>A0A9P8I7V9</accession>
<feature type="repeat" description="ANK" evidence="3">
    <location>
        <begin position="1019"/>
        <end position="1051"/>
    </location>
</feature>
<dbReference type="SMART" id="SM00456">
    <property type="entry name" value="WW"/>
    <property type="match status" value="2"/>
</dbReference>
<name>A0A9P8I7V9_9PEZI</name>
<feature type="repeat" description="ANK" evidence="3">
    <location>
        <begin position="887"/>
        <end position="919"/>
    </location>
</feature>
<dbReference type="InterPro" id="IPR036770">
    <property type="entry name" value="Ankyrin_rpt-contain_sf"/>
</dbReference>
<feature type="repeat" description="ANK" evidence="3">
    <location>
        <begin position="1085"/>
        <end position="1107"/>
    </location>
</feature>
<evidence type="ECO:0000256" key="1">
    <source>
        <dbReference type="ARBA" id="ARBA00022737"/>
    </source>
</evidence>
<dbReference type="EMBL" id="JAGHQL010000053">
    <property type="protein sequence ID" value="KAH0542485.1"/>
    <property type="molecule type" value="Genomic_DNA"/>
</dbReference>
<keyword evidence="5" id="KW-0472">Membrane</keyword>
<dbReference type="InterPro" id="IPR001202">
    <property type="entry name" value="WW_dom"/>
</dbReference>
<protein>
    <recommendedName>
        <fullName evidence="6">WW domain-containing protein</fullName>
    </recommendedName>
</protein>
<keyword evidence="5" id="KW-0812">Transmembrane</keyword>
<dbReference type="PROSITE" id="PS50297">
    <property type="entry name" value="ANK_REP_REGION"/>
    <property type="match status" value="11"/>
</dbReference>
<keyword evidence="2 3" id="KW-0040">ANK repeat</keyword>
<evidence type="ECO:0000256" key="2">
    <source>
        <dbReference type="ARBA" id="ARBA00023043"/>
    </source>
</evidence>
<dbReference type="InterPro" id="IPR056884">
    <property type="entry name" value="NPHP3-like_N"/>
</dbReference>
<reference evidence="7" key="1">
    <citation type="submission" date="2021-03" db="EMBL/GenBank/DDBJ databases">
        <title>Comparative genomics and phylogenomic investigation of the class Geoglossomycetes provide insights into ecological specialization and systematics.</title>
        <authorList>
            <person name="Melie T."/>
            <person name="Pirro S."/>
            <person name="Miller A.N."/>
            <person name="Quandt A."/>
        </authorList>
    </citation>
    <scope>NUCLEOTIDE SEQUENCE</scope>
    <source>
        <strain evidence="7">GBOQ0MN5Z8</strain>
    </source>
</reference>
<evidence type="ECO:0000259" key="6">
    <source>
        <dbReference type="PROSITE" id="PS50020"/>
    </source>
</evidence>
<evidence type="ECO:0000313" key="7">
    <source>
        <dbReference type="EMBL" id="KAH0542485.1"/>
    </source>
</evidence>
<feature type="repeat" description="ANK" evidence="3">
    <location>
        <begin position="920"/>
        <end position="952"/>
    </location>
</feature>
<dbReference type="InterPro" id="IPR036020">
    <property type="entry name" value="WW_dom_sf"/>
</dbReference>
<dbReference type="Pfam" id="PF00023">
    <property type="entry name" value="Ank"/>
    <property type="match status" value="1"/>
</dbReference>
<gene>
    <name evidence="7" type="ORF">FGG08_003156</name>
</gene>
<dbReference type="SUPFAM" id="SSF51045">
    <property type="entry name" value="WW domain"/>
    <property type="match status" value="2"/>
</dbReference>
<feature type="domain" description="WW" evidence="6">
    <location>
        <begin position="1132"/>
        <end position="1165"/>
    </location>
</feature>
<keyword evidence="8" id="KW-1185">Reference proteome</keyword>
<dbReference type="PANTHER" id="PTHR24173">
    <property type="entry name" value="ANKYRIN REPEAT CONTAINING"/>
    <property type="match status" value="1"/>
</dbReference>
<dbReference type="Pfam" id="PF24883">
    <property type="entry name" value="NPHP3_N"/>
    <property type="match status" value="1"/>
</dbReference>
<dbReference type="PROSITE" id="PS50020">
    <property type="entry name" value="WW_DOMAIN_2"/>
    <property type="match status" value="2"/>
</dbReference>
<feature type="repeat" description="ANK" evidence="3">
    <location>
        <begin position="788"/>
        <end position="820"/>
    </location>
</feature>
<feature type="region of interest" description="Disordered" evidence="4">
    <location>
        <begin position="191"/>
        <end position="211"/>
    </location>
</feature>
<dbReference type="PROSITE" id="PS01159">
    <property type="entry name" value="WW_DOMAIN_1"/>
    <property type="match status" value="1"/>
</dbReference>
<feature type="repeat" description="ANK" evidence="3">
    <location>
        <begin position="986"/>
        <end position="1018"/>
    </location>
</feature>
<dbReference type="Pfam" id="PF00397">
    <property type="entry name" value="WW"/>
    <property type="match status" value="1"/>
</dbReference>
<dbReference type="Gene3D" id="2.20.70.10">
    <property type="match status" value="2"/>
</dbReference>
<feature type="domain" description="WW" evidence="6">
    <location>
        <begin position="1174"/>
        <end position="1207"/>
    </location>
</feature>
<dbReference type="PROSITE" id="PS50088">
    <property type="entry name" value="ANK_REPEAT"/>
    <property type="match status" value="11"/>
</dbReference>
<dbReference type="AlphaFoldDB" id="A0A9P8I7V9"/>
<keyword evidence="5" id="KW-1133">Transmembrane helix</keyword>
<comment type="caution">
    <text evidence="7">The sequence shown here is derived from an EMBL/GenBank/DDBJ whole genome shotgun (WGS) entry which is preliminary data.</text>
</comment>